<protein>
    <submittedName>
        <fullName evidence="2">Uncharacterized protein</fullName>
    </submittedName>
</protein>
<dbReference type="EMBL" id="GBRH01220276">
    <property type="protein sequence ID" value="JAD77619.1"/>
    <property type="molecule type" value="Transcribed_RNA"/>
</dbReference>
<evidence type="ECO:0000313" key="2">
    <source>
        <dbReference type="EMBL" id="JAD77619.1"/>
    </source>
</evidence>
<name>A0A0A9CMX7_ARUDO</name>
<reference evidence="2" key="2">
    <citation type="journal article" date="2015" name="Data Brief">
        <title>Shoot transcriptome of the giant reed, Arundo donax.</title>
        <authorList>
            <person name="Barrero R.A."/>
            <person name="Guerrero F.D."/>
            <person name="Moolhuijzen P."/>
            <person name="Goolsby J.A."/>
            <person name="Tidwell J."/>
            <person name="Bellgard S.E."/>
            <person name="Bellgard M.I."/>
        </authorList>
    </citation>
    <scope>NUCLEOTIDE SEQUENCE</scope>
    <source>
        <tissue evidence="2">Shoot tissue taken approximately 20 cm above the soil surface</tissue>
    </source>
</reference>
<feature type="compositionally biased region" description="Basic and acidic residues" evidence="1">
    <location>
        <begin position="18"/>
        <end position="32"/>
    </location>
</feature>
<proteinExistence type="predicted"/>
<dbReference type="AlphaFoldDB" id="A0A0A9CMX7"/>
<feature type="region of interest" description="Disordered" evidence="1">
    <location>
        <begin position="1"/>
        <end position="57"/>
    </location>
</feature>
<accession>A0A0A9CMX7</accession>
<evidence type="ECO:0000256" key="1">
    <source>
        <dbReference type="SAM" id="MobiDB-lite"/>
    </source>
</evidence>
<organism evidence="2">
    <name type="scientific">Arundo donax</name>
    <name type="common">Giant reed</name>
    <name type="synonym">Donax arundinaceus</name>
    <dbReference type="NCBI Taxonomy" id="35708"/>
    <lineage>
        <taxon>Eukaryota</taxon>
        <taxon>Viridiplantae</taxon>
        <taxon>Streptophyta</taxon>
        <taxon>Embryophyta</taxon>
        <taxon>Tracheophyta</taxon>
        <taxon>Spermatophyta</taxon>
        <taxon>Magnoliopsida</taxon>
        <taxon>Liliopsida</taxon>
        <taxon>Poales</taxon>
        <taxon>Poaceae</taxon>
        <taxon>PACMAD clade</taxon>
        <taxon>Arundinoideae</taxon>
        <taxon>Arundineae</taxon>
        <taxon>Arundo</taxon>
    </lineage>
</organism>
<feature type="compositionally biased region" description="Basic and acidic residues" evidence="1">
    <location>
        <begin position="42"/>
        <end position="57"/>
    </location>
</feature>
<reference evidence="2" key="1">
    <citation type="submission" date="2014-09" db="EMBL/GenBank/DDBJ databases">
        <authorList>
            <person name="Magalhaes I.L.F."/>
            <person name="Oliveira U."/>
            <person name="Santos F.R."/>
            <person name="Vidigal T.H.D.A."/>
            <person name="Brescovit A.D."/>
            <person name="Santos A.J."/>
        </authorList>
    </citation>
    <scope>NUCLEOTIDE SEQUENCE</scope>
    <source>
        <tissue evidence="2">Shoot tissue taken approximately 20 cm above the soil surface</tissue>
    </source>
</reference>
<sequence>MQHVPKQSASRRKKLKTTNKDRSLDQDKEEQCPIRNTAFRITENKDKLPEKDVDKDKAQNKVLTHVRYLSNLPLQCNVHSVMYQHLS</sequence>